<evidence type="ECO:0000256" key="4">
    <source>
        <dbReference type="ARBA" id="ARBA00023136"/>
    </source>
</evidence>
<feature type="transmembrane region" description="Helical" evidence="5">
    <location>
        <begin position="20"/>
        <end position="42"/>
    </location>
</feature>
<evidence type="ECO:0000256" key="1">
    <source>
        <dbReference type="ARBA" id="ARBA00004167"/>
    </source>
</evidence>
<comment type="caution">
    <text evidence="7">The sequence shown here is derived from an EMBL/GenBank/DDBJ whole genome shotgun (WGS) entry which is preliminary data.</text>
</comment>
<dbReference type="Pfam" id="PF03168">
    <property type="entry name" value="LEA_2"/>
    <property type="match status" value="1"/>
</dbReference>
<evidence type="ECO:0000313" key="8">
    <source>
        <dbReference type="Proteomes" id="UP000593562"/>
    </source>
</evidence>
<evidence type="ECO:0000256" key="3">
    <source>
        <dbReference type="ARBA" id="ARBA00022989"/>
    </source>
</evidence>
<name>A0A7J7DZF6_TRIWF</name>
<evidence type="ECO:0000256" key="5">
    <source>
        <dbReference type="SAM" id="Phobius"/>
    </source>
</evidence>
<gene>
    <name evidence="7" type="ORF">HS088_TW02G00714</name>
</gene>
<evidence type="ECO:0000259" key="6">
    <source>
        <dbReference type="Pfam" id="PF03168"/>
    </source>
</evidence>
<comment type="subcellular location">
    <subcellularLocation>
        <location evidence="1">Membrane</location>
        <topology evidence="1">Single-pass membrane protein</topology>
    </subcellularLocation>
</comment>
<dbReference type="GO" id="GO:0098542">
    <property type="term" value="P:defense response to other organism"/>
    <property type="evidence" value="ECO:0007669"/>
    <property type="project" value="InterPro"/>
</dbReference>
<reference evidence="7 8" key="1">
    <citation type="journal article" date="2020" name="Nat. Commun.">
        <title>Genome of Tripterygium wilfordii and identification of cytochrome P450 involved in triptolide biosynthesis.</title>
        <authorList>
            <person name="Tu L."/>
            <person name="Su P."/>
            <person name="Zhang Z."/>
            <person name="Gao L."/>
            <person name="Wang J."/>
            <person name="Hu T."/>
            <person name="Zhou J."/>
            <person name="Zhang Y."/>
            <person name="Zhao Y."/>
            <person name="Liu Y."/>
            <person name="Song Y."/>
            <person name="Tong Y."/>
            <person name="Lu Y."/>
            <person name="Yang J."/>
            <person name="Xu C."/>
            <person name="Jia M."/>
            <person name="Peters R.J."/>
            <person name="Huang L."/>
            <person name="Gao W."/>
        </authorList>
    </citation>
    <scope>NUCLEOTIDE SEQUENCE [LARGE SCALE GENOMIC DNA]</scope>
    <source>
        <strain evidence="8">cv. XIE 37</strain>
        <tissue evidence="7">Leaf</tissue>
    </source>
</reference>
<proteinExistence type="predicted"/>
<dbReference type="AlphaFoldDB" id="A0A7J7DZF6"/>
<feature type="domain" description="Late embryogenesis abundant protein LEA-2 subgroup" evidence="6">
    <location>
        <begin position="75"/>
        <end position="177"/>
    </location>
</feature>
<keyword evidence="4 5" id="KW-0472">Membrane</keyword>
<dbReference type="FunCoup" id="A0A7J7DZF6">
    <property type="interactions" value="92"/>
</dbReference>
<keyword evidence="3 5" id="KW-1133">Transmembrane helix</keyword>
<dbReference type="PANTHER" id="PTHR31415:SF166">
    <property type="entry name" value="LATE EMBRYOGENESIS ABUNDANT (LEA) HYDROXYPROLINE-RICH GLYCOPROTEIN FAMILY"/>
    <property type="match status" value="1"/>
</dbReference>
<organism evidence="7 8">
    <name type="scientific">Tripterygium wilfordii</name>
    <name type="common">Thunder God vine</name>
    <dbReference type="NCBI Taxonomy" id="458696"/>
    <lineage>
        <taxon>Eukaryota</taxon>
        <taxon>Viridiplantae</taxon>
        <taxon>Streptophyta</taxon>
        <taxon>Embryophyta</taxon>
        <taxon>Tracheophyta</taxon>
        <taxon>Spermatophyta</taxon>
        <taxon>Magnoliopsida</taxon>
        <taxon>eudicotyledons</taxon>
        <taxon>Gunneridae</taxon>
        <taxon>Pentapetalae</taxon>
        <taxon>rosids</taxon>
        <taxon>fabids</taxon>
        <taxon>Celastrales</taxon>
        <taxon>Celastraceae</taxon>
        <taxon>Tripterygium</taxon>
    </lineage>
</organism>
<evidence type="ECO:0000313" key="7">
    <source>
        <dbReference type="EMBL" id="KAF5751697.1"/>
    </source>
</evidence>
<dbReference type="OrthoDB" id="1426517at2759"/>
<keyword evidence="8" id="KW-1185">Reference proteome</keyword>
<dbReference type="InterPro" id="IPR004864">
    <property type="entry name" value="LEA_2"/>
</dbReference>
<sequence length="208" mass="23444">MCVKKCGHYETKRERLCRRIVSALLAITIIMLIIIFLVWIILRPTKPRFILQDATLYSLNISGPNVLTTSLQVSVSSRNPNERIGIYYEKLDIYASYRNQQITLPTAIPNSYQGHEEITVWSPFLNGESVPVSLYLSIALGQDQNTGHVLVNIKIQGNVKWKVGSWVSGNYRMDVNCPAFISSGEPNKGIEIGPATKYQFVQDCHVDV</sequence>
<dbReference type="PANTHER" id="PTHR31415">
    <property type="entry name" value="OS05G0367900 PROTEIN"/>
    <property type="match status" value="1"/>
</dbReference>
<dbReference type="Proteomes" id="UP000593562">
    <property type="component" value="Unassembled WGS sequence"/>
</dbReference>
<dbReference type="EMBL" id="JAAARO010000002">
    <property type="protein sequence ID" value="KAF5751697.1"/>
    <property type="molecule type" value="Genomic_DNA"/>
</dbReference>
<dbReference type="InParanoid" id="A0A7J7DZF6"/>
<keyword evidence="2 5" id="KW-0812">Transmembrane</keyword>
<dbReference type="InterPro" id="IPR044839">
    <property type="entry name" value="NDR1-like"/>
</dbReference>
<protein>
    <submittedName>
        <fullName evidence="7">Protein YLS9</fullName>
    </submittedName>
</protein>
<dbReference type="GO" id="GO:0005886">
    <property type="term" value="C:plasma membrane"/>
    <property type="evidence" value="ECO:0007669"/>
    <property type="project" value="TreeGrafter"/>
</dbReference>
<dbReference type="GO" id="GO:0009506">
    <property type="term" value="C:plasmodesma"/>
    <property type="evidence" value="ECO:0007669"/>
    <property type="project" value="TreeGrafter"/>
</dbReference>
<accession>A0A7J7DZF6</accession>
<evidence type="ECO:0000256" key="2">
    <source>
        <dbReference type="ARBA" id="ARBA00022692"/>
    </source>
</evidence>